<feature type="signal peptide" evidence="1">
    <location>
        <begin position="1"/>
        <end position="20"/>
    </location>
</feature>
<gene>
    <name evidence="2" type="ORF">E4634_14140</name>
</gene>
<name>A0A4Z0LZS4_9GAMM</name>
<keyword evidence="1" id="KW-0732">Signal</keyword>
<dbReference type="PROSITE" id="PS51257">
    <property type="entry name" value="PROKAR_LIPOPROTEIN"/>
    <property type="match status" value="1"/>
</dbReference>
<dbReference type="EMBL" id="SRLE01000009">
    <property type="protein sequence ID" value="TGD72657.1"/>
    <property type="molecule type" value="Genomic_DNA"/>
</dbReference>
<protein>
    <recommendedName>
        <fullName evidence="4">DUF4136 domain-containing protein</fullName>
    </recommendedName>
</protein>
<accession>A0A4Z0LZS4</accession>
<organism evidence="2 3">
    <name type="scientific">Mangrovimicrobium sediminis</name>
    <dbReference type="NCBI Taxonomy" id="2562682"/>
    <lineage>
        <taxon>Bacteria</taxon>
        <taxon>Pseudomonadati</taxon>
        <taxon>Pseudomonadota</taxon>
        <taxon>Gammaproteobacteria</taxon>
        <taxon>Cellvibrionales</taxon>
        <taxon>Halieaceae</taxon>
        <taxon>Mangrovimicrobium</taxon>
    </lineage>
</organism>
<dbReference type="RefSeq" id="WP_135444982.1">
    <property type="nucleotide sequence ID" value="NZ_SRLE01000009.1"/>
</dbReference>
<reference evidence="2 3" key="1">
    <citation type="submission" date="2019-04" db="EMBL/GenBank/DDBJ databases">
        <title>Taxonomy of novel Haliea sp. from mangrove soil of West Coast of India.</title>
        <authorList>
            <person name="Verma A."/>
            <person name="Kumar P."/>
            <person name="Krishnamurthi S."/>
        </authorList>
    </citation>
    <scope>NUCLEOTIDE SEQUENCE [LARGE SCALE GENOMIC DNA]</scope>
    <source>
        <strain evidence="2 3">SAOS-164</strain>
    </source>
</reference>
<evidence type="ECO:0000313" key="3">
    <source>
        <dbReference type="Proteomes" id="UP000298050"/>
    </source>
</evidence>
<sequence length="158" mass="17566">MPDTVSRGALPRLVRLPALARTLLAFTALTLAGCVNTSLTSDVDPNVDLDTLKHLYVLKLPADERGIDGLIADRLGTMGYQVEHGDTAPAPDAVDALVTYQDQWMWDITMYMLTLRVQLRDPDTDYVLASGQVHRTSLARRPPEEMVEEVLSEIFKSR</sequence>
<evidence type="ECO:0000256" key="1">
    <source>
        <dbReference type="SAM" id="SignalP"/>
    </source>
</evidence>
<evidence type="ECO:0000313" key="2">
    <source>
        <dbReference type="EMBL" id="TGD72657.1"/>
    </source>
</evidence>
<proteinExistence type="predicted"/>
<dbReference type="AlphaFoldDB" id="A0A4Z0LZS4"/>
<keyword evidence="3" id="KW-1185">Reference proteome</keyword>
<comment type="caution">
    <text evidence="2">The sequence shown here is derived from an EMBL/GenBank/DDBJ whole genome shotgun (WGS) entry which is preliminary data.</text>
</comment>
<evidence type="ECO:0008006" key="4">
    <source>
        <dbReference type="Google" id="ProtNLM"/>
    </source>
</evidence>
<dbReference type="Proteomes" id="UP000298050">
    <property type="component" value="Unassembled WGS sequence"/>
</dbReference>
<dbReference type="OrthoDB" id="1436842at2"/>
<feature type="chain" id="PRO_5021379803" description="DUF4136 domain-containing protein" evidence="1">
    <location>
        <begin position="21"/>
        <end position="158"/>
    </location>
</feature>